<protein>
    <submittedName>
        <fullName evidence="1">Uncharacterized protein</fullName>
    </submittedName>
</protein>
<evidence type="ECO:0000313" key="1">
    <source>
        <dbReference type="EMBL" id="ALO48719.1"/>
    </source>
</evidence>
<evidence type="ECO:0000313" key="2">
    <source>
        <dbReference type="Proteomes" id="UP000056252"/>
    </source>
</evidence>
<accession>A0A0S2KL02</accession>
<keyword evidence="2" id="KW-1185">Reference proteome</keyword>
<dbReference type="AlphaFoldDB" id="A0A0S2KL02"/>
<dbReference type="KEGG" id="peo:AS203_06210"/>
<reference evidence="2" key="1">
    <citation type="submission" date="2015-11" db="EMBL/GenBank/DDBJ databases">
        <authorList>
            <person name="Holder M.E."/>
            <person name="Ajami N.J."/>
            <person name="Petrosino J.F."/>
        </authorList>
    </citation>
    <scope>NUCLEOTIDE SEQUENCE [LARGE SCALE GENOMIC DNA]</scope>
    <source>
        <strain evidence="2">F0113</strain>
    </source>
</reference>
<gene>
    <name evidence="1" type="ORF">AS203_06210</name>
</gene>
<organism evidence="1 2">
    <name type="scientific">Hoylesella enoeca</name>
    <dbReference type="NCBI Taxonomy" id="76123"/>
    <lineage>
        <taxon>Bacteria</taxon>
        <taxon>Pseudomonadati</taxon>
        <taxon>Bacteroidota</taxon>
        <taxon>Bacteroidia</taxon>
        <taxon>Bacteroidales</taxon>
        <taxon>Prevotellaceae</taxon>
        <taxon>Hoylesella</taxon>
    </lineage>
</organism>
<dbReference type="OrthoDB" id="1070306at2"/>
<dbReference type="RefSeq" id="WP_060544297.1">
    <property type="nucleotide sequence ID" value="NZ_CP013195.1"/>
</dbReference>
<dbReference type="EMBL" id="CP013195">
    <property type="protein sequence ID" value="ALO48719.1"/>
    <property type="molecule type" value="Genomic_DNA"/>
</dbReference>
<dbReference type="Proteomes" id="UP000056252">
    <property type="component" value="Chromosome"/>
</dbReference>
<sequence>MARKISLALYQLSINRRGNRDDRIVLSDFMNGFDIIDIVNELFNTLRYNSVNEDVAQNRDEEKFFRIMKRDGRDLLFTDGRYISGIIETGDYGTEENMVNVLTGEATHTKSVNEALLIPFYFLFYVPEDSKVAFLLLERIGNLGIYSLLESKLRGYLAPRIIEDDENNFVLKINPLVLQRLINQHLGSIGGGAKKITFEQVHKEDLEVSRMTNNEISNEEVGNTEIVYTAKRNNFFNIRSLLNRIQRVDSSNVFSIEGVQYGDVKFEVIIEGQARQLSVKDIEKIGTFMDITDNVELASNNYPTYESLNRQAHLLTTFIIREIQEGN</sequence>
<proteinExistence type="predicted"/>
<name>A0A0S2KL02_9BACT</name>